<dbReference type="Proteomes" id="UP000295701">
    <property type="component" value="Unassembled WGS sequence"/>
</dbReference>
<evidence type="ECO:0000313" key="3">
    <source>
        <dbReference type="Proteomes" id="UP000295701"/>
    </source>
</evidence>
<protein>
    <submittedName>
        <fullName evidence="2">Methyltransferase domain-containing protein</fullName>
    </submittedName>
</protein>
<dbReference type="AlphaFoldDB" id="A0A4V3B9B9"/>
<dbReference type="OrthoDB" id="163232at2"/>
<dbReference type="InterPro" id="IPR029063">
    <property type="entry name" value="SAM-dependent_MTases_sf"/>
</dbReference>
<comment type="caution">
    <text evidence="2">The sequence shown here is derived from an EMBL/GenBank/DDBJ whole genome shotgun (WGS) entry which is preliminary data.</text>
</comment>
<dbReference type="GO" id="GO:0032259">
    <property type="term" value="P:methylation"/>
    <property type="evidence" value="ECO:0007669"/>
    <property type="project" value="UniProtKB-KW"/>
</dbReference>
<dbReference type="CDD" id="cd02440">
    <property type="entry name" value="AdoMet_MTases"/>
    <property type="match status" value="1"/>
</dbReference>
<reference evidence="2 3" key="1">
    <citation type="submission" date="2019-03" db="EMBL/GenBank/DDBJ databases">
        <title>Primorskyibacter sp. SS33 isolated from sediments.</title>
        <authorList>
            <person name="Xunke S."/>
        </authorList>
    </citation>
    <scope>NUCLEOTIDE SEQUENCE [LARGE SCALE GENOMIC DNA]</scope>
    <source>
        <strain evidence="2 3">SS33</strain>
    </source>
</reference>
<accession>A0A4V3B9B9</accession>
<gene>
    <name evidence="2" type="ORF">E2L08_11945</name>
</gene>
<dbReference type="SUPFAM" id="SSF53335">
    <property type="entry name" value="S-adenosyl-L-methionine-dependent methyltransferases"/>
    <property type="match status" value="1"/>
</dbReference>
<dbReference type="InterPro" id="IPR013216">
    <property type="entry name" value="Methyltransf_11"/>
</dbReference>
<keyword evidence="3" id="KW-1185">Reference proteome</keyword>
<dbReference type="RefSeq" id="WP_133397323.1">
    <property type="nucleotide sequence ID" value="NZ_SNAA01000013.1"/>
</dbReference>
<evidence type="ECO:0000313" key="2">
    <source>
        <dbReference type="EMBL" id="TDL78199.1"/>
    </source>
</evidence>
<dbReference type="Gene3D" id="3.40.50.150">
    <property type="entry name" value="Vaccinia Virus protein VP39"/>
    <property type="match status" value="1"/>
</dbReference>
<feature type="domain" description="Methyltransferase type 11" evidence="1">
    <location>
        <begin position="32"/>
        <end position="81"/>
    </location>
</feature>
<dbReference type="EMBL" id="SNAA01000013">
    <property type="protein sequence ID" value="TDL78199.1"/>
    <property type="molecule type" value="Genomic_DNA"/>
</dbReference>
<keyword evidence="2" id="KW-0808">Transferase</keyword>
<sequence length="185" mass="21081">MTDYTKIHLGCGKKHIPGWFHVDALPLDHVDHVGRVEDLSFIPDESTDLIYACHVLEHFGRKTYMDALREWHRVLAPGGVLRLAVPDFAAAARLYLSGTLARGIEDVRGLVTGGQRDEYDFHGMIFDRDSLDADLRAVGFAETRLWDWRETEHSDMDDYSQAYMPHMDKENGTLVSLNIEAIKPR</sequence>
<proteinExistence type="predicted"/>
<dbReference type="GO" id="GO:0008757">
    <property type="term" value="F:S-adenosylmethionine-dependent methyltransferase activity"/>
    <property type="evidence" value="ECO:0007669"/>
    <property type="project" value="InterPro"/>
</dbReference>
<keyword evidence="2" id="KW-0489">Methyltransferase</keyword>
<name>A0A4V3B9B9_9RHOB</name>
<evidence type="ECO:0000259" key="1">
    <source>
        <dbReference type="Pfam" id="PF08241"/>
    </source>
</evidence>
<dbReference type="Pfam" id="PF08241">
    <property type="entry name" value="Methyltransf_11"/>
    <property type="match status" value="1"/>
</dbReference>
<organism evidence="2 3">
    <name type="scientific">Palleronia sediminis</name>
    <dbReference type="NCBI Taxonomy" id="2547833"/>
    <lineage>
        <taxon>Bacteria</taxon>
        <taxon>Pseudomonadati</taxon>
        <taxon>Pseudomonadota</taxon>
        <taxon>Alphaproteobacteria</taxon>
        <taxon>Rhodobacterales</taxon>
        <taxon>Roseobacteraceae</taxon>
        <taxon>Palleronia</taxon>
    </lineage>
</organism>